<keyword evidence="6" id="KW-1133">Transmembrane helix</keyword>
<keyword evidence="5" id="KW-0812">Transmembrane</keyword>
<evidence type="ECO:0000256" key="2">
    <source>
        <dbReference type="ARBA" id="ARBA00007647"/>
    </source>
</evidence>
<accession>A0A836C054</accession>
<dbReference type="EC" id="2.4.1.-" evidence="8"/>
<dbReference type="Pfam" id="PF01697">
    <property type="entry name" value="Glyco_transf_92"/>
    <property type="match status" value="1"/>
</dbReference>
<dbReference type="EMBL" id="JAEHOE010000029">
    <property type="protein sequence ID" value="KAG2494622.1"/>
    <property type="molecule type" value="Genomic_DNA"/>
</dbReference>
<evidence type="ECO:0000313" key="9">
    <source>
        <dbReference type="EMBL" id="KAG2494622.1"/>
    </source>
</evidence>
<evidence type="ECO:0000256" key="8">
    <source>
        <dbReference type="RuleBase" id="RU366017"/>
    </source>
</evidence>
<dbReference type="GO" id="GO:0005737">
    <property type="term" value="C:cytoplasm"/>
    <property type="evidence" value="ECO:0007669"/>
    <property type="project" value="TreeGrafter"/>
</dbReference>
<keyword evidence="3 8" id="KW-0328">Glycosyltransferase</keyword>
<dbReference type="InterPro" id="IPR008166">
    <property type="entry name" value="Glyco_transf_92"/>
</dbReference>
<dbReference type="GO" id="GO:0016757">
    <property type="term" value="F:glycosyltransferase activity"/>
    <property type="evidence" value="ECO:0007669"/>
    <property type="project" value="UniProtKB-UniRule"/>
</dbReference>
<protein>
    <recommendedName>
        <fullName evidence="8">Glycosyltransferase family 92 protein</fullName>
        <ecNumber evidence="8">2.4.1.-</ecNumber>
    </recommendedName>
</protein>
<comment type="similarity">
    <text evidence="2 8">Belongs to the glycosyltransferase 92 family.</text>
</comment>
<evidence type="ECO:0000256" key="7">
    <source>
        <dbReference type="ARBA" id="ARBA00023136"/>
    </source>
</evidence>
<evidence type="ECO:0000256" key="6">
    <source>
        <dbReference type="ARBA" id="ARBA00022989"/>
    </source>
</evidence>
<dbReference type="Proteomes" id="UP000612055">
    <property type="component" value="Unassembled WGS sequence"/>
</dbReference>
<proteinExistence type="inferred from homology"/>
<evidence type="ECO:0000256" key="5">
    <source>
        <dbReference type="ARBA" id="ARBA00022692"/>
    </source>
</evidence>
<gene>
    <name evidence="9" type="ORF">HYH03_007141</name>
</gene>
<dbReference type="GO" id="GO:0016020">
    <property type="term" value="C:membrane"/>
    <property type="evidence" value="ECO:0007669"/>
    <property type="project" value="UniProtKB-SubCell"/>
</dbReference>
<evidence type="ECO:0000313" key="10">
    <source>
        <dbReference type="Proteomes" id="UP000612055"/>
    </source>
</evidence>
<keyword evidence="10" id="KW-1185">Reference proteome</keyword>
<evidence type="ECO:0000256" key="3">
    <source>
        <dbReference type="ARBA" id="ARBA00022676"/>
    </source>
</evidence>
<organism evidence="9 10">
    <name type="scientific">Edaphochlamys debaryana</name>
    <dbReference type="NCBI Taxonomy" id="47281"/>
    <lineage>
        <taxon>Eukaryota</taxon>
        <taxon>Viridiplantae</taxon>
        <taxon>Chlorophyta</taxon>
        <taxon>core chlorophytes</taxon>
        <taxon>Chlorophyceae</taxon>
        <taxon>CS clade</taxon>
        <taxon>Chlamydomonadales</taxon>
        <taxon>Chlamydomonadales incertae sedis</taxon>
        <taxon>Edaphochlamys</taxon>
    </lineage>
</organism>
<sequence>MAISLAHNEKSYLSACLLARDGNADIREWVEYHLWAGVDKVFLFDHNSTVPMFGEVADYAVEGKVQYTYLTSDLPKVKDFKQGLQGRVFQRCFDEARGYFTWMMFTDLDEYTTVSEPSLGHRIPDVLRSFEGSAGAVLAHRRSVGSGGLEARAAGQGVLASFSKCSGMPGDHLKGIAHLDYADVSGNAHMFAYSGGRTGIRVGDNATVLQAHAKANPTTSPLLIYHYMGSVGEYARRAQLMGSGVSGMTTKDLAFYRRLDANAHYDCPEPTRIWAQMVKDGAVRPRPAAAGPAVAAATVPVKAAVAKTASAFEVPHQRQRRTQHGWSRVRQAAAVAKGITSRRALQ</sequence>
<evidence type="ECO:0000256" key="4">
    <source>
        <dbReference type="ARBA" id="ARBA00022679"/>
    </source>
</evidence>
<name>A0A836C054_9CHLO</name>
<comment type="subcellular location">
    <subcellularLocation>
        <location evidence="1">Membrane</location>
        <topology evidence="1">Single-pass membrane protein</topology>
    </subcellularLocation>
</comment>
<dbReference type="AlphaFoldDB" id="A0A836C054"/>
<dbReference type="PANTHER" id="PTHR21461">
    <property type="entry name" value="GLYCOSYLTRANSFERASE FAMILY 92 PROTEIN"/>
    <property type="match status" value="1"/>
</dbReference>
<dbReference type="OrthoDB" id="2526284at2759"/>
<reference evidence="9" key="1">
    <citation type="journal article" date="2020" name="bioRxiv">
        <title>Comparative genomics of Chlamydomonas.</title>
        <authorList>
            <person name="Craig R.J."/>
            <person name="Hasan A.R."/>
            <person name="Ness R.W."/>
            <person name="Keightley P.D."/>
        </authorList>
    </citation>
    <scope>NUCLEOTIDE SEQUENCE</scope>
    <source>
        <strain evidence="9">CCAP 11/70</strain>
    </source>
</reference>
<comment type="caution">
    <text evidence="9">The sequence shown here is derived from an EMBL/GenBank/DDBJ whole genome shotgun (WGS) entry which is preliminary data.</text>
</comment>
<evidence type="ECO:0000256" key="1">
    <source>
        <dbReference type="ARBA" id="ARBA00004167"/>
    </source>
</evidence>
<keyword evidence="7" id="KW-0472">Membrane</keyword>
<dbReference type="PANTHER" id="PTHR21461:SF69">
    <property type="entry name" value="GLYCOSYLTRANSFERASE FAMILY 92 PROTEIN"/>
    <property type="match status" value="1"/>
</dbReference>
<keyword evidence="4 8" id="KW-0808">Transferase</keyword>